<protein>
    <recommendedName>
        <fullName evidence="3">ZP domain-containing protein</fullName>
    </recommendedName>
</protein>
<feature type="chain" id="PRO_5035919955" description="ZP domain-containing protein" evidence="2">
    <location>
        <begin position="24"/>
        <end position="251"/>
    </location>
</feature>
<name>A0A8S3SMC3_MYTED</name>
<proteinExistence type="predicted"/>
<dbReference type="InterPro" id="IPR055355">
    <property type="entry name" value="ZP-C"/>
</dbReference>
<feature type="domain" description="ZP" evidence="3">
    <location>
        <begin position="1"/>
        <end position="180"/>
    </location>
</feature>
<evidence type="ECO:0000256" key="1">
    <source>
        <dbReference type="ARBA" id="ARBA00023157"/>
    </source>
</evidence>
<dbReference type="InterPro" id="IPR001507">
    <property type="entry name" value="ZP_dom"/>
</dbReference>
<sequence>MLRFAKSELKLLILVNCLGSIWANTICEHGISAFKKYNETYHSKSENVTWSGNLELKISKDSTGNKIDTDVEIGQKLYLFMTAPANYKISPKSCVAKPTVGDDKDSVAMWTVTQNNTCNQYDQALIDKTWNVTNGKLSIIMYGFRFVKSKSVTVTCNALVCPVSATSLCKQFCVNTPAAHGQGRRRRSAIEKSTYSQKSASISFRVKTRVKANGTTGLILNADVYPFLLFLWMIGMNRHAFIVIDTNIQYV</sequence>
<dbReference type="AlphaFoldDB" id="A0A8S3SMC3"/>
<evidence type="ECO:0000256" key="2">
    <source>
        <dbReference type="SAM" id="SignalP"/>
    </source>
</evidence>
<dbReference type="InterPro" id="IPR042235">
    <property type="entry name" value="ZP-C_dom"/>
</dbReference>
<evidence type="ECO:0000313" key="5">
    <source>
        <dbReference type="Proteomes" id="UP000683360"/>
    </source>
</evidence>
<reference evidence="4" key="1">
    <citation type="submission" date="2021-03" db="EMBL/GenBank/DDBJ databases">
        <authorList>
            <person name="Bekaert M."/>
        </authorList>
    </citation>
    <scope>NUCLEOTIDE SEQUENCE</scope>
</reference>
<dbReference type="EMBL" id="CAJPWZ010001713">
    <property type="protein sequence ID" value="CAG2221980.1"/>
    <property type="molecule type" value="Genomic_DNA"/>
</dbReference>
<feature type="signal peptide" evidence="2">
    <location>
        <begin position="1"/>
        <end position="23"/>
    </location>
</feature>
<keyword evidence="5" id="KW-1185">Reference proteome</keyword>
<comment type="caution">
    <text evidence="4">The sequence shown here is derived from an EMBL/GenBank/DDBJ whole genome shotgun (WGS) entry which is preliminary data.</text>
</comment>
<dbReference type="PROSITE" id="PS51034">
    <property type="entry name" value="ZP_2"/>
    <property type="match status" value="1"/>
</dbReference>
<keyword evidence="1" id="KW-1015">Disulfide bond</keyword>
<accession>A0A8S3SMC3</accession>
<dbReference type="Gene3D" id="2.60.40.4100">
    <property type="entry name" value="Zona pellucida, ZP-C domain"/>
    <property type="match status" value="1"/>
</dbReference>
<organism evidence="4 5">
    <name type="scientific">Mytilus edulis</name>
    <name type="common">Blue mussel</name>
    <dbReference type="NCBI Taxonomy" id="6550"/>
    <lineage>
        <taxon>Eukaryota</taxon>
        <taxon>Metazoa</taxon>
        <taxon>Spiralia</taxon>
        <taxon>Lophotrochozoa</taxon>
        <taxon>Mollusca</taxon>
        <taxon>Bivalvia</taxon>
        <taxon>Autobranchia</taxon>
        <taxon>Pteriomorphia</taxon>
        <taxon>Mytilida</taxon>
        <taxon>Mytiloidea</taxon>
        <taxon>Mytilidae</taxon>
        <taxon>Mytilinae</taxon>
        <taxon>Mytilus</taxon>
    </lineage>
</organism>
<dbReference type="Pfam" id="PF00100">
    <property type="entry name" value="Zona_pellucida"/>
    <property type="match status" value="1"/>
</dbReference>
<dbReference type="Proteomes" id="UP000683360">
    <property type="component" value="Unassembled WGS sequence"/>
</dbReference>
<gene>
    <name evidence="4" type="ORF">MEDL_35347</name>
</gene>
<evidence type="ECO:0000259" key="3">
    <source>
        <dbReference type="PROSITE" id="PS51034"/>
    </source>
</evidence>
<evidence type="ECO:0000313" key="4">
    <source>
        <dbReference type="EMBL" id="CAG2221980.1"/>
    </source>
</evidence>
<keyword evidence="2" id="KW-0732">Signal</keyword>